<keyword evidence="3" id="KW-0482">Metalloprotease</keyword>
<protein>
    <submittedName>
        <fullName evidence="3">CPBP family intramembrane metalloprotease</fullName>
    </submittedName>
</protein>
<name>A0A7X6RPA7_9ACTN</name>
<dbReference type="GO" id="GO:0006508">
    <property type="term" value="P:proteolysis"/>
    <property type="evidence" value="ECO:0007669"/>
    <property type="project" value="UniProtKB-KW"/>
</dbReference>
<dbReference type="EMBL" id="JAAXPG010000005">
    <property type="protein sequence ID" value="NKY97539.1"/>
    <property type="molecule type" value="Genomic_DNA"/>
</dbReference>
<feature type="transmembrane region" description="Helical" evidence="1">
    <location>
        <begin position="12"/>
        <end position="32"/>
    </location>
</feature>
<proteinExistence type="predicted"/>
<dbReference type="AlphaFoldDB" id="A0A7X6RPA7"/>
<dbReference type="RefSeq" id="WP_061080586.1">
    <property type="nucleotide sequence ID" value="NZ_JAAXPG010000005.1"/>
</dbReference>
<evidence type="ECO:0000259" key="2">
    <source>
        <dbReference type="Pfam" id="PF02517"/>
    </source>
</evidence>
<evidence type="ECO:0000313" key="4">
    <source>
        <dbReference type="Proteomes" id="UP000553209"/>
    </source>
</evidence>
<feature type="transmembrane region" description="Helical" evidence="1">
    <location>
        <begin position="53"/>
        <end position="75"/>
    </location>
</feature>
<feature type="transmembrane region" description="Helical" evidence="1">
    <location>
        <begin position="169"/>
        <end position="190"/>
    </location>
</feature>
<keyword evidence="1" id="KW-1133">Transmembrane helix</keyword>
<gene>
    <name evidence="3" type="ORF">HGB44_07615</name>
</gene>
<dbReference type="GO" id="GO:0004175">
    <property type="term" value="F:endopeptidase activity"/>
    <property type="evidence" value="ECO:0007669"/>
    <property type="project" value="UniProtKB-ARBA"/>
</dbReference>
<dbReference type="GO" id="GO:0008237">
    <property type="term" value="F:metallopeptidase activity"/>
    <property type="evidence" value="ECO:0007669"/>
    <property type="project" value="UniProtKB-KW"/>
</dbReference>
<reference evidence="3 4" key="1">
    <citation type="submission" date="2020-04" db="EMBL/GenBank/DDBJ databases">
        <title>MicrobeNet Type strains.</title>
        <authorList>
            <person name="Nicholson A.C."/>
        </authorList>
    </citation>
    <scope>NUCLEOTIDE SEQUENCE [LARGE SCALE GENOMIC DNA]</scope>
    <source>
        <strain evidence="3 4">ATCC 23612</strain>
    </source>
</reference>
<accession>A0A7X6RPA7</accession>
<dbReference type="InterPro" id="IPR003675">
    <property type="entry name" value="Rce1/LyrA-like_dom"/>
</dbReference>
<keyword evidence="3" id="KW-0378">Hydrolase</keyword>
<keyword evidence="3" id="KW-0645">Protease</keyword>
<feature type="domain" description="CAAX prenyl protease 2/Lysostaphin resistance protein A-like" evidence="2">
    <location>
        <begin position="141"/>
        <end position="228"/>
    </location>
</feature>
<evidence type="ECO:0000256" key="1">
    <source>
        <dbReference type="SAM" id="Phobius"/>
    </source>
</evidence>
<keyword evidence="1" id="KW-0812">Transmembrane</keyword>
<dbReference type="Proteomes" id="UP000553209">
    <property type="component" value="Unassembled WGS sequence"/>
</dbReference>
<organism evidence="3 4">
    <name type="scientific">Nocardiopsis alborubida</name>
    <dbReference type="NCBI Taxonomy" id="146802"/>
    <lineage>
        <taxon>Bacteria</taxon>
        <taxon>Bacillati</taxon>
        <taxon>Actinomycetota</taxon>
        <taxon>Actinomycetes</taxon>
        <taxon>Streptosporangiales</taxon>
        <taxon>Nocardiopsidaceae</taxon>
        <taxon>Nocardiopsis</taxon>
    </lineage>
</organism>
<feature type="transmembrane region" description="Helical" evidence="1">
    <location>
        <begin position="95"/>
        <end position="113"/>
    </location>
</feature>
<keyword evidence="1" id="KW-0472">Membrane</keyword>
<keyword evidence="4" id="KW-1185">Reference proteome</keyword>
<feature type="transmembrane region" description="Helical" evidence="1">
    <location>
        <begin position="196"/>
        <end position="222"/>
    </location>
</feature>
<evidence type="ECO:0000313" key="3">
    <source>
        <dbReference type="EMBL" id="NKY97539.1"/>
    </source>
</evidence>
<dbReference type="GO" id="GO:0080120">
    <property type="term" value="P:CAAX-box protein maturation"/>
    <property type="evidence" value="ECO:0007669"/>
    <property type="project" value="UniProtKB-ARBA"/>
</dbReference>
<comment type="caution">
    <text evidence="3">The sequence shown here is derived from an EMBL/GenBank/DDBJ whole genome shotgun (WGS) entry which is preliminary data.</text>
</comment>
<dbReference type="Pfam" id="PF02517">
    <property type="entry name" value="Rce1-like"/>
    <property type="match status" value="1"/>
</dbReference>
<sequence length="249" mass="26171">MAFPPTMEFSSLGLGLAALVVLYLLVVEPWWGRSAYARLERVRDTDSGALLRLFGTSALVWWGLTAVVLLIVAVSPGLRFADVGFAVPEAGMADTLATMTGVLVAVVAGLALMRVTGLDRRLLAGQRAVSAMLPRDRRERWAAAGASVTAGVCEEVVFRGLLIALGVSLGLDAVVAAGLSLAVFAVAHVYQGRTGVVLVTLVGFGFTHLYLSTGSLLLPVFLHVLMDLRSLLVTPGRREAGTISVGSAR</sequence>